<evidence type="ECO:0000313" key="2">
    <source>
        <dbReference type="Proteomes" id="UP001458880"/>
    </source>
</evidence>
<dbReference type="Proteomes" id="UP001458880">
    <property type="component" value="Unassembled WGS sequence"/>
</dbReference>
<evidence type="ECO:0000313" key="1">
    <source>
        <dbReference type="EMBL" id="KAK9731441.1"/>
    </source>
</evidence>
<gene>
    <name evidence="1" type="ORF">QE152_g13671</name>
</gene>
<dbReference type="AlphaFoldDB" id="A0AAW1LCN0"/>
<dbReference type="PANTHER" id="PTHR47160:SF10">
    <property type="entry name" value="MULE TRANSPOSASE DOMAIN-CONTAINING PROTEIN"/>
    <property type="match status" value="1"/>
</dbReference>
<protein>
    <recommendedName>
        <fullName evidence="3">MULE transposase domain-containing protein</fullName>
    </recommendedName>
</protein>
<reference evidence="1 2" key="1">
    <citation type="journal article" date="2024" name="BMC Genomics">
        <title>De novo assembly and annotation of Popillia japonica's genome with initial clues to its potential as an invasive pest.</title>
        <authorList>
            <person name="Cucini C."/>
            <person name="Boschi S."/>
            <person name="Funari R."/>
            <person name="Cardaioli E."/>
            <person name="Iannotti N."/>
            <person name="Marturano G."/>
            <person name="Paoli F."/>
            <person name="Bruttini M."/>
            <person name="Carapelli A."/>
            <person name="Frati F."/>
            <person name="Nardi F."/>
        </authorList>
    </citation>
    <scope>NUCLEOTIDE SEQUENCE [LARGE SCALE GENOMIC DNA]</scope>
    <source>
        <strain evidence="1">DMR45628</strain>
    </source>
</reference>
<dbReference type="PANTHER" id="PTHR47160">
    <property type="entry name" value="PUTATIVE-RELATED"/>
    <property type="match status" value="1"/>
</dbReference>
<evidence type="ECO:0008006" key="3">
    <source>
        <dbReference type="Google" id="ProtNLM"/>
    </source>
</evidence>
<keyword evidence="2" id="KW-1185">Reference proteome</keyword>
<proteinExistence type="predicted"/>
<dbReference type="EMBL" id="JASPKY010000132">
    <property type="protein sequence ID" value="KAK9731441.1"/>
    <property type="molecule type" value="Genomic_DNA"/>
</dbReference>
<sequence length="226" mass="25236">MALVFVKSQKGNNNKGARRVHTVGNEITKSTEHNHFAETAKCEAKEASNRMKEVAQQLELSTQGVVAEVPRGLSLAVTAQLPSVSSLNKNCSKSSERATGCARKSKKFPEDYKRTTDGELFLLFDSGPEEQRILLFSTQRNLSFMEQCGHWFADGTFKSAPPLFSQIYTIHGVRYSNVIPTVFALLPNKTQETYTRVFVFQQLKVLNPGLRPLTIMDFERAAMNAA</sequence>
<organism evidence="1 2">
    <name type="scientific">Popillia japonica</name>
    <name type="common">Japanese beetle</name>
    <dbReference type="NCBI Taxonomy" id="7064"/>
    <lineage>
        <taxon>Eukaryota</taxon>
        <taxon>Metazoa</taxon>
        <taxon>Ecdysozoa</taxon>
        <taxon>Arthropoda</taxon>
        <taxon>Hexapoda</taxon>
        <taxon>Insecta</taxon>
        <taxon>Pterygota</taxon>
        <taxon>Neoptera</taxon>
        <taxon>Endopterygota</taxon>
        <taxon>Coleoptera</taxon>
        <taxon>Polyphaga</taxon>
        <taxon>Scarabaeiformia</taxon>
        <taxon>Scarabaeidae</taxon>
        <taxon>Rutelinae</taxon>
        <taxon>Popillia</taxon>
    </lineage>
</organism>
<accession>A0AAW1LCN0</accession>
<comment type="caution">
    <text evidence="1">The sequence shown here is derived from an EMBL/GenBank/DDBJ whole genome shotgun (WGS) entry which is preliminary data.</text>
</comment>
<name>A0AAW1LCN0_POPJA</name>